<dbReference type="EMBL" id="KI392832">
    <property type="protein sequence ID" value="ERN10487.1"/>
    <property type="molecule type" value="Genomic_DNA"/>
</dbReference>
<protein>
    <submittedName>
        <fullName evidence="2">Uncharacterized protein</fullName>
    </submittedName>
</protein>
<organism evidence="2 3">
    <name type="scientific">Amborella trichopoda</name>
    <dbReference type="NCBI Taxonomy" id="13333"/>
    <lineage>
        <taxon>Eukaryota</taxon>
        <taxon>Viridiplantae</taxon>
        <taxon>Streptophyta</taxon>
        <taxon>Embryophyta</taxon>
        <taxon>Tracheophyta</taxon>
        <taxon>Spermatophyta</taxon>
        <taxon>Magnoliopsida</taxon>
        <taxon>Amborellales</taxon>
        <taxon>Amborellaceae</taxon>
        <taxon>Amborella</taxon>
    </lineage>
</organism>
<feature type="region of interest" description="Disordered" evidence="1">
    <location>
        <begin position="1"/>
        <end position="22"/>
    </location>
</feature>
<dbReference type="Gramene" id="ERN10487">
    <property type="protein sequence ID" value="ERN10487"/>
    <property type="gene ID" value="AMTR_s00161p00055270"/>
</dbReference>
<evidence type="ECO:0000313" key="3">
    <source>
        <dbReference type="Proteomes" id="UP000017836"/>
    </source>
</evidence>
<dbReference type="AlphaFoldDB" id="W1PKF7"/>
<reference evidence="3" key="1">
    <citation type="journal article" date="2013" name="Science">
        <title>The Amborella genome and the evolution of flowering plants.</title>
        <authorList>
            <consortium name="Amborella Genome Project"/>
        </authorList>
    </citation>
    <scope>NUCLEOTIDE SEQUENCE [LARGE SCALE GENOMIC DNA]</scope>
</reference>
<gene>
    <name evidence="2" type="ORF">AMTR_s00161p00055270</name>
</gene>
<evidence type="ECO:0000256" key="1">
    <source>
        <dbReference type="SAM" id="MobiDB-lite"/>
    </source>
</evidence>
<keyword evidence="3" id="KW-1185">Reference proteome</keyword>
<dbReference type="HOGENOM" id="CLU_2430036_0_0_1"/>
<proteinExistence type="predicted"/>
<sequence length="91" mass="9646">MGSQKKNRVLIKVDTPSPPSPVLANLEVEAPGEESFALEEHVEATSALDHEEGMTDALRGIPISPMRDESLSSSTPPLASIPAAVEEVDPK</sequence>
<name>W1PKF7_AMBTC</name>
<feature type="region of interest" description="Disordered" evidence="1">
    <location>
        <begin position="62"/>
        <end position="91"/>
    </location>
</feature>
<evidence type="ECO:0000313" key="2">
    <source>
        <dbReference type="EMBL" id="ERN10487.1"/>
    </source>
</evidence>
<dbReference type="Proteomes" id="UP000017836">
    <property type="component" value="Unassembled WGS sequence"/>
</dbReference>
<accession>W1PKF7</accession>